<dbReference type="GO" id="GO:0003968">
    <property type="term" value="F:RNA-directed RNA polymerase activity"/>
    <property type="evidence" value="ECO:0007669"/>
    <property type="project" value="UniProtKB-KW"/>
</dbReference>
<reference evidence="12" key="1">
    <citation type="journal article" date="2018" name="PLoS ONE">
        <title>The taxonomy of an Australian nodavirus isolated from mosquitoes.</title>
        <authorList>
            <person name="Warrilow D."/>
            <person name="Huang B."/>
            <person name="Newton N.D."/>
            <person name="Harrison J.J."/>
            <person name="Johnson K.N."/>
            <person name="Chow W.K."/>
            <person name="Hall R.A."/>
            <person name="Hobson-Peters J."/>
        </authorList>
    </citation>
    <scope>NUCLEOTIDE SEQUENCE</scope>
</reference>
<dbReference type="SUPFAM" id="SSF56672">
    <property type="entry name" value="DNA/RNA polymerases"/>
    <property type="match status" value="1"/>
</dbReference>
<dbReference type="InterPro" id="IPR043502">
    <property type="entry name" value="DNA/RNA_pol_sf"/>
</dbReference>
<dbReference type="Pfam" id="PF19222">
    <property type="entry name" value="Noda_Vmethyltr"/>
    <property type="match status" value="1"/>
</dbReference>
<keyword evidence="4 12" id="KW-0696">RNA-directed RNA polymerase</keyword>
<evidence type="ECO:0000256" key="9">
    <source>
        <dbReference type="SAM" id="MobiDB-lite"/>
    </source>
</evidence>
<evidence type="ECO:0000259" key="10">
    <source>
        <dbReference type="Pfam" id="PF00680"/>
    </source>
</evidence>
<feature type="domain" description="Nodavirus methyltransferase" evidence="11">
    <location>
        <begin position="77"/>
        <end position="218"/>
    </location>
</feature>
<evidence type="ECO:0000259" key="11">
    <source>
        <dbReference type="Pfam" id="PF19222"/>
    </source>
</evidence>
<dbReference type="Pfam" id="PF00680">
    <property type="entry name" value="RdRP_1"/>
    <property type="match status" value="1"/>
</dbReference>
<keyword evidence="5" id="KW-0808">Transferase</keyword>
<feature type="domain" description="RNA-directed RNA polymerase C-terminal" evidence="10">
    <location>
        <begin position="512"/>
        <end position="679"/>
    </location>
</feature>
<sequence length="946" mass="106322">MQPSEYIPCSPRAQRSARSIGQWILALINWVLVSCHLRKPQPLDVRDYSRIVEQHTTRYGSLRTTLIDHLNRMEMVPMSVEHTHKAAAENRTSANVFMNETVRKAGYTPYNVSRSNHDIEGGSRYFYTVKDVITPFRDDDVTENSAFIFCDVDYYCDMNRWLALGQPCILYTLVPQTLSHRAVDYAFHIKDDLVHYQVSGGAVYSHPLWKYEGDTHAVVTDDGDLIVYQVEQKIVPGDPHRRFIWFVPGARITGPYWEHLYPDSTPCELERRTYARDDSTNYIYEPIMDRLSIARNGEWQSVELSGRVFEAIRKRIENKTSPPVIADIERILRESDNGKTSVVDAPLLFQLVAGGPLVANIVRTTTQAAHFQPLGPLATEDGKHTGQVISNVLVENPSLFPTKGYNSDQATIEGRIKRMTNTKTPTKNYKVWANEFIQLLVPDPGKGTPLSVEEVRLAQKTPNQRSRFELVKEHLRTATDNRLKAFIKAEPYASPNDPRNITTMSPENTIMFSTYAHAFKRHMKQFPWYGPGLSPKEVALRLQMLSRATGSTLDGDYSRMDGTHSAFTNRHVVRPAYMRWCAPEHRAELNGHFKAVYRRRATTATGILYDPGETNRSGSSITTEVNTLVAAFNIYAAYRELGYASADAFASIGFAFGDDTNHRDDPGLAEALEKTAADLGLQLKIHRNPPGSPVPCLGRYFVDPATRLDSFQDPLRTLSKLHLSANKQVTPEQALVNKALGYANTDGMTPLISTWATKVLSTYGKRPRGMLNEEVYKCSNAWPQTDKDAITIAMAHVLNLEVAELKNLDDLLQSTPLDQMPVLLTSHAIPRIAAVVDDVVVGPAAHIQNEHVPNQESERVGGSSSTPELQNRRSPPPPGHRPPGQRQGTRGPSRQGRPTETPSPRPLQGERPVHMENGQRDDRLSHRPPRSTRRRGRAGRPPVRQE</sequence>
<dbReference type="InterPro" id="IPR001205">
    <property type="entry name" value="RNA-dir_pol_C"/>
</dbReference>
<feature type="compositionally biased region" description="Basic residues" evidence="9">
    <location>
        <begin position="926"/>
        <end position="938"/>
    </location>
</feature>
<dbReference type="InterPro" id="IPR043647">
    <property type="entry name" value="Noda_Vmethyltr_dom"/>
</dbReference>
<dbReference type="GO" id="GO:0003723">
    <property type="term" value="F:RNA binding"/>
    <property type="evidence" value="ECO:0007669"/>
    <property type="project" value="InterPro"/>
</dbReference>
<dbReference type="GO" id="GO:0006351">
    <property type="term" value="P:DNA-templated transcription"/>
    <property type="evidence" value="ECO:0007669"/>
    <property type="project" value="InterPro"/>
</dbReference>
<evidence type="ECO:0000256" key="2">
    <source>
        <dbReference type="ARBA" id="ARBA00012494"/>
    </source>
</evidence>
<evidence type="ECO:0000256" key="4">
    <source>
        <dbReference type="ARBA" id="ARBA00022484"/>
    </source>
</evidence>
<evidence type="ECO:0000256" key="1">
    <source>
        <dbReference type="ARBA" id="ARBA00007751"/>
    </source>
</evidence>
<evidence type="ECO:0000313" key="12">
    <source>
        <dbReference type="EMBL" id="AZU96332.1"/>
    </source>
</evidence>
<feature type="compositionally biased region" description="Basic and acidic residues" evidence="9">
    <location>
        <begin position="911"/>
        <end position="925"/>
    </location>
</feature>
<dbReference type="EMBL" id="MH794142">
    <property type="protein sequence ID" value="AZU96332.1"/>
    <property type="molecule type" value="Genomic_RNA"/>
</dbReference>
<protein>
    <recommendedName>
        <fullName evidence="3">RNA-directed RNA polymerase</fullName>
        <ecNumber evidence="2">2.7.7.48</ecNumber>
    </recommendedName>
    <alternativeName>
        <fullName evidence="8">RNA replicase</fullName>
    </alternativeName>
</protein>
<evidence type="ECO:0000256" key="3">
    <source>
        <dbReference type="ARBA" id="ARBA00022412"/>
    </source>
</evidence>
<organism evidence="12">
    <name type="scientific">Culannivirus DW-2019a</name>
    <dbReference type="NCBI Taxonomy" id="2501413"/>
    <lineage>
        <taxon>Viruses</taxon>
        <taxon>Riboviria</taxon>
        <taxon>Orthornavirae</taxon>
        <taxon>Kitrinoviricota</taxon>
        <taxon>Magsaviricetes</taxon>
        <taxon>Nodamuvirales</taxon>
        <taxon>Nodaviridae</taxon>
        <taxon>Culannivirus</taxon>
    </lineage>
</organism>
<keyword evidence="6" id="KW-0548">Nucleotidyltransferase</keyword>
<feature type="compositionally biased region" description="Low complexity" evidence="9">
    <location>
        <begin position="882"/>
        <end position="899"/>
    </location>
</feature>
<evidence type="ECO:0000256" key="8">
    <source>
        <dbReference type="ARBA" id="ARBA00032757"/>
    </source>
</evidence>
<evidence type="ECO:0000256" key="5">
    <source>
        <dbReference type="ARBA" id="ARBA00022679"/>
    </source>
</evidence>
<dbReference type="CDD" id="cd23173">
    <property type="entry name" value="ps-ssRNAv_Nodaviridae_RdRp"/>
    <property type="match status" value="1"/>
</dbReference>
<evidence type="ECO:0000256" key="7">
    <source>
        <dbReference type="ARBA" id="ARBA00022953"/>
    </source>
</evidence>
<feature type="region of interest" description="Disordered" evidence="9">
    <location>
        <begin position="847"/>
        <end position="946"/>
    </location>
</feature>
<dbReference type="EC" id="2.7.7.48" evidence="2"/>
<comment type="similarity">
    <text evidence="1">Belongs to the nodaviridae RNA polymerase family.</text>
</comment>
<accession>A0A3Q9R2X1</accession>
<name>A0A3Q9R2X1_9VIRU</name>
<evidence type="ECO:0000256" key="6">
    <source>
        <dbReference type="ARBA" id="ARBA00022695"/>
    </source>
</evidence>
<keyword evidence="7" id="KW-0693">Viral RNA replication</keyword>
<proteinExistence type="inferred from homology"/>